<keyword evidence="2" id="KW-1185">Reference proteome</keyword>
<sequence length="106" mass="11828">MLQTGHAAYNSSGPHAGRLVTLVDVTSQNRTVVENASTGVKMPFPYKCMHLTENTPHVSVDKMSSNLADLSFLKDIPYSNIVYTTVCEYLKVMSDCLTTDFDRFFI</sequence>
<reference evidence="1" key="3">
    <citation type="submission" date="2025-09" db="UniProtKB">
        <authorList>
            <consortium name="Ensembl"/>
        </authorList>
    </citation>
    <scope>IDENTIFICATION</scope>
</reference>
<dbReference type="Gene3D" id="2.30.30.30">
    <property type="match status" value="1"/>
</dbReference>
<accession>A0A3P9B4M2</accession>
<dbReference type="STRING" id="106582.ENSMZEP00005004836"/>
<dbReference type="InterPro" id="IPR008991">
    <property type="entry name" value="Translation_prot_SH3-like_sf"/>
</dbReference>
<proteinExistence type="predicted"/>
<dbReference type="Ensembl" id="ENSMZET00005005046.1">
    <property type="protein sequence ID" value="ENSMZEP00005004836.1"/>
    <property type="gene ID" value="ENSMZEG00005003754.1"/>
</dbReference>
<dbReference type="Proteomes" id="UP000265160">
    <property type="component" value="LG19"/>
</dbReference>
<evidence type="ECO:0000313" key="1">
    <source>
        <dbReference type="Ensembl" id="ENSMZEP00005004836.1"/>
    </source>
</evidence>
<protein>
    <submittedName>
        <fullName evidence="1">Uncharacterized protein</fullName>
    </submittedName>
</protein>
<dbReference type="GeneTree" id="ENSGT00990000211655"/>
<dbReference type="AlphaFoldDB" id="A0A3P9B4M2"/>
<dbReference type="InterPro" id="IPR014722">
    <property type="entry name" value="Rib_uL2_dom2"/>
</dbReference>
<reference evidence="1" key="2">
    <citation type="submission" date="2025-08" db="UniProtKB">
        <authorList>
            <consortium name="Ensembl"/>
        </authorList>
    </citation>
    <scope>IDENTIFICATION</scope>
</reference>
<dbReference type="SUPFAM" id="SSF50104">
    <property type="entry name" value="Translation proteins SH3-like domain"/>
    <property type="match status" value="1"/>
</dbReference>
<name>A0A3P9B4M2_9CICH</name>
<evidence type="ECO:0000313" key="2">
    <source>
        <dbReference type="Proteomes" id="UP000265160"/>
    </source>
</evidence>
<organism evidence="1 2">
    <name type="scientific">Maylandia zebra</name>
    <name type="common">zebra mbuna</name>
    <dbReference type="NCBI Taxonomy" id="106582"/>
    <lineage>
        <taxon>Eukaryota</taxon>
        <taxon>Metazoa</taxon>
        <taxon>Chordata</taxon>
        <taxon>Craniata</taxon>
        <taxon>Vertebrata</taxon>
        <taxon>Euteleostomi</taxon>
        <taxon>Actinopterygii</taxon>
        <taxon>Neopterygii</taxon>
        <taxon>Teleostei</taxon>
        <taxon>Neoteleostei</taxon>
        <taxon>Acanthomorphata</taxon>
        <taxon>Ovalentaria</taxon>
        <taxon>Cichlomorphae</taxon>
        <taxon>Cichliformes</taxon>
        <taxon>Cichlidae</taxon>
        <taxon>African cichlids</taxon>
        <taxon>Pseudocrenilabrinae</taxon>
        <taxon>Haplochromini</taxon>
        <taxon>Maylandia</taxon>
        <taxon>Maylandia zebra complex</taxon>
    </lineage>
</organism>
<reference evidence="1 2" key="1">
    <citation type="journal article" date="2014" name="Nature">
        <title>The genomic substrate for adaptive radiation in African cichlid fish.</title>
        <authorList>
            <person name="Brawand D."/>
            <person name="Wagner C.E."/>
            <person name="Li Y.I."/>
            <person name="Malinsky M."/>
            <person name="Keller I."/>
            <person name="Fan S."/>
            <person name="Simakov O."/>
            <person name="Ng A.Y."/>
            <person name="Lim Z.W."/>
            <person name="Bezault E."/>
            <person name="Turner-Maier J."/>
            <person name="Johnson J."/>
            <person name="Alcazar R."/>
            <person name="Noh H.J."/>
            <person name="Russell P."/>
            <person name="Aken B."/>
            <person name="Alfoldi J."/>
            <person name="Amemiya C."/>
            <person name="Azzouzi N."/>
            <person name="Baroiller J.F."/>
            <person name="Barloy-Hubler F."/>
            <person name="Berlin A."/>
            <person name="Bloomquist R."/>
            <person name="Carleton K.L."/>
            <person name="Conte M.A."/>
            <person name="D'Cotta H."/>
            <person name="Eshel O."/>
            <person name="Gaffney L."/>
            <person name="Galibert F."/>
            <person name="Gante H.F."/>
            <person name="Gnerre S."/>
            <person name="Greuter L."/>
            <person name="Guyon R."/>
            <person name="Haddad N.S."/>
            <person name="Haerty W."/>
            <person name="Harris R.M."/>
            <person name="Hofmann H.A."/>
            <person name="Hourlier T."/>
            <person name="Hulata G."/>
            <person name="Jaffe D.B."/>
            <person name="Lara M."/>
            <person name="Lee A.P."/>
            <person name="MacCallum I."/>
            <person name="Mwaiko S."/>
            <person name="Nikaido M."/>
            <person name="Nishihara H."/>
            <person name="Ozouf-Costaz C."/>
            <person name="Penman D.J."/>
            <person name="Przybylski D."/>
            <person name="Rakotomanga M."/>
            <person name="Renn S.C.P."/>
            <person name="Ribeiro F.J."/>
            <person name="Ron M."/>
            <person name="Salzburger W."/>
            <person name="Sanchez-Pulido L."/>
            <person name="Santos M.E."/>
            <person name="Searle S."/>
            <person name="Sharpe T."/>
            <person name="Swofford R."/>
            <person name="Tan F.J."/>
            <person name="Williams L."/>
            <person name="Young S."/>
            <person name="Yin S."/>
            <person name="Okada N."/>
            <person name="Kocher T.D."/>
            <person name="Miska E.A."/>
            <person name="Lander E.S."/>
            <person name="Venkatesh B."/>
            <person name="Fernald R.D."/>
            <person name="Meyer A."/>
            <person name="Ponting C.P."/>
            <person name="Streelman J.T."/>
            <person name="Lindblad-Toh K."/>
            <person name="Seehausen O."/>
            <person name="Di Palma F."/>
        </authorList>
    </citation>
    <scope>NUCLEOTIDE SEQUENCE</scope>
</reference>